<gene>
    <name evidence="2" type="ORF">CLV75_3170</name>
</gene>
<dbReference type="InterPro" id="IPR013830">
    <property type="entry name" value="SGNH_hydro"/>
</dbReference>
<evidence type="ECO:0000313" key="3">
    <source>
        <dbReference type="Proteomes" id="UP000271700"/>
    </source>
</evidence>
<sequence>MGYGVKQKLHKGLISGAFICCGIAAMAEPVVIAALGDSLTQGYGLPEQDGFVPQLQRWLQEEGAEVRLINAGVSGDTTAGGAARVVWTLTPEVDGMIVALGGNDLLRGIDPSVSRSNLEAILRAAETADVEVLMVGMQAPGNYGADYKQSFDAMYPELAEQYDSLYAESFFDGLTTEGDPAAARQFMQSDGIHPSAQGVALIVDTLGPFVLALAERIGE</sequence>
<evidence type="ECO:0000313" key="2">
    <source>
        <dbReference type="EMBL" id="RLK02618.1"/>
    </source>
</evidence>
<organism evidence="2 3">
    <name type="scientific">Ruegeria conchae</name>
    <dbReference type="NCBI Taxonomy" id="981384"/>
    <lineage>
        <taxon>Bacteria</taxon>
        <taxon>Pseudomonadati</taxon>
        <taxon>Pseudomonadota</taxon>
        <taxon>Alphaproteobacteria</taxon>
        <taxon>Rhodobacterales</taxon>
        <taxon>Roseobacteraceae</taxon>
        <taxon>Ruegeria</taxon>
    </lineage>
</organism>
<dbReference type="PANTHER" id="PTHR30383">
    <property type="entry name" value="THIOESTERASE 1/PROTEASE 1/LYSOPHOSPHOLIPASE L1"/>
    <property type="match status" value="1"/>
</dbReference>
<dbReference type="AlphaFoldDB" id="A0A497Z5I4"/>
<dbReference type="SUPFAM" id="SSF52266">
    <property type="entry name" value="SGNH hydrolase"/>
    <property type="match status" value="1"/>
</dbReference>
<feature type="domain" description="SGNH hydrolase-type esterase" evidence="1">
    <location>
        <begin position="34"/>
        <end position="200"/>
    </location>
</feature>
<proteinExistence type="predicted"/>
<dbReference type="Gene3D" id="3.40.50.1110">
    <property type="entry name" value="SGNH hydrolase"/>
    <property type="match status" value="1"/>
</dbReference>
<dbReference type="Proteomes" id="UP000271700">
    <property type="component" value="Unassembled WGS sequence"/>
</dbReference>
<dbReference type="CDD" id="cd01822">
    <property type="entry name" value="Lysophospholipase_L1_like"/>
    <property type="match status" value="1"/>
</dbReference>
<evidence type="ECO:0000259" key="1">
    <source>
        <dbReference type="Pfam" id="PF13472"/>
    </source>
</evidence>
<name>A0A497Z5I4_9RHOB</name>
<dbReference type="Pfam" id="PF13472">
    <property type="entry name" value="Lipase_GDSL_2"/>
    <property type="match status" value="1"/>
</dbReference>
<keyword evidence="3" id="KW-1185">Reference proteome</keyword>
<comment type="caution">
    <text evidence="2">The sequence shown here is derived from an EMBL/GenBank/DDBJ whole genome shotgun (WGS) entry which is preliminary data.</text>
</comment>
<dbReference type="InterPro" id="IPR051532">
    <property type="entry name" value="Ester_Hydrolysis_Enzymes"/>
</dbReference>
<dbReference type="GO" id="GO:0004622">
    <property type="term" value="F:phosphatidylcholine lysophospholipase activity"/>
    <property type="evidence" value="ECO:0007669"/>
    <property type="project" value="TreeGrafter"/>
</dbReference>
<accession>A0A497Z5I4</accession>
<dbReference type="PANTHER" id="PTHR30383:SF24">
    <property type="entry name" value="THIOESTERASE 1_PROTEASE 1_LYSOPHOSPHOLIPASE L1"/>
    <property type="match status" value="1"/>
</dbReference>
<reference evidence="2 3" key="1">
    <citation type="submission" date="2018-10" db="EMBL/GenBank/DDBJ databases">
        <title>Genomic Encyclopedia of Archaeal and Bacterial Type Strains, Phase II (KMG-II): from individual species to whole genera.</title>
        <authorList>
            <person name="Goeker M."/>
        </authorList>
    </citation>
    <scope>NUCLEOTIDE SEQUENCE [LARGE SCALE GENOMIC DNA]</scope>
    <source>
        <strain evidence="2 3">DSM 29317</strain>
    </source>
</reference>
<dbReference type="STRING" id="981384.GCA_000192475_01301"/>
<dbReference type="EMBL" id="RCCT01000005">
    <property type="protein sequence ID" value="RLK02618.1"/>
    <property type="molecule type" value="Genomic_DNA"/>
</dbReference>
<dbReference type="InterPro" id="IPR036514">
    <property type="entry name" value="SGNH_hydro_sf"/>
</dbReference>
<protein>
    <submittedName>
        <fullName evidence="2">Acyl-CoA thioesterase-1</fullName>
    </submittedName>
</protein>